<dbReference type="RefSeq" id="WP_039325912.1">
    <property type="nucleotide sequence ID" value="NZ_JTLZ01000012.1"/>
</dbReference>
<name>A0ABR4YMC3_9MYCO</name>
<proteinExistence type="predicted"/>
<sequence length="259" mass="28742">MITDEVAPLRHGLEPWFMSGFDFRCLWEVLGLDCLPFPLAYRNSEQQYMAELAADTNAALVRQRSGMTANRLRILDALRSPIFVMRAFGHIENGTLYRLFAVIGMTGYCAVITQDPSPQTIFGEDVQIIGCADMDFPQVVLEALPDYKAGTRPRKDSRFEDETPAQALRDARITGSILLSGSSEFTRDYELLNENHLTLINVADDGAYLVNEGVSSFQIIPATVSNALAAFKKIETAQLKALEERLAAARADQEFNGIP</sequence>
<reference evidence="1 2" key="1">
    <citation type="submission" date="2014-11" db="EMBL/GenBank/DDBJ databases">
        <title>Mycobacterium setense Manresensis Genome.</title>
        <authorList>
            <person name="Rech G."/>
            <person name="Sumoy L."/>
        </authorList>
    </citation>
    <scope>NUCLEOTIDE SEQUENCE [LARGE SCALE GENOMIC DNA]</scope>
    <source>
        <strain evidence="1 2">Manresensis</strain>
    </source>
</reference>
<evidence type="ECO:0000313" key="1">
    <source>
        <dbReference type="EMBL" id="KHO19902.1"/>
    </source>
</evidence>
<dbReference type="EMBL" id="JTLZ01000012">
    <property type="protein sequence ID" value="KHO19902.1"/>
    <property type="molecule type" value="Genomic_DNA"/>
</dbReference>
<accession>A0ABR4YMC3</accession>
<protein>
    <recommendedName>
        <fullName evidence="3">ESX secretion-associated protein EspG</fullName>
    </recommendedName>
</protein>
<keyword evidence="2" id="KW-1185">Reference proteome</keyword>
<evidence type="ECO:0008006" key="3">
    <source>
        <dbReference type="Google" id="ProtNLM"/>
    </source>
</evidence>
<organism evidence="1 2">
    <name type="scientific">Mycolicibacterium setense</name>
    <dbReference type="NCBI Taxonomy" id="431269"/>
    <lineage>
        <taxon>Bacteria</taxon>
        <taxon>Bacillati</taxon>
        <taxon>Actinomycetota</taxon>
        <taxon>Actinomycetes</taxon>
        <taxon>Mycobacteriales</taxon>
        <taxon>Mycobacteriaceae</taxon>
        <taxon>Mycolicibacterium</taxon>
    </lineage>
</organism>
<comment type="caution">
    <text evidence="1">The sequence shown here is derived from an EMBL/GenBank/DDBJ whole genome shotgun (WGS) entry which is preliminary data.</text>
</comment>
<evidence type="ECO:0000313" key="2">
    <source>
        <dbReference type="Proteomes" id="UP000031004"/>
    </source>
</evidence>
<gene>
    <name evidence="1" type="ORF">QQ44_25010</name>
</gene>
<dbReference type="Proteomes" id="UP000031004">
    <property type="component" value="Unassembled WGS sequence"/>
</dbReference>